<dbReference type="EMBL" id="LT670849">
    <property type="protein sequence ID" value="SHN62681.1"/>
    <property type="molecule type" value="Genomic_DNA"/>
</dbReference>
<dbReference type="PANTHER" id="PTHR35563:SF2">
    <property type="entry name" value="BARREL METAL-DEPENDENT HYDROLASE, PUTATIVE (AFU_ORTHOLOGUE AFUA_1G16240)-RELATED"/>
    <property type="match status" value="1"/>
</dbReference>
<evidence type="ECO:0000313" key="2">
    <source>
        <dbReference type="EMBL" id="SHN62681.1"/>
    </source>
</evidence>
<evidence type="ECO:0000313" key="3">
    <source>
        <dbReference type="Proteomes" id="UP000184096"/>
    </source>
</evidence>
<dbReference type="GO" id="GO:0016787">
    <property type="term" value="F:hydrolase activity"/>
    <property type="evidence" value="ECO:0007669"/>
    <property type="project" value="UniProtKB-KW"/>
</dbReference>
<dbReference type="Proteomes" id="UP000184096">
    <property type="component" value="Chromosome I"/>
</dbReference>
<protein>
    <submittedName>
        <fullName evidence="2">Predicted metal-dependent hydrolase, TIM-barrel fold</fullName>
    </submittedName>
</protein>
<dbReference type="InterPro" id="IPR032466">
    <property type="entry name" value="Metal_Hydrolase"/>
</dbReference>
<dbReference type="SUPFAM" id="SSF51556">
    <property type="entry name" value="Metallo-dependent hydrolases"/>
    <property type="match status" value="1"/>
</dbReference>
<keyword evidence="2" id="KW-0378">Hydrolase</keyword>
<dbReference type="RefSeq" id="WP_072816284.1">
    <property type="nucleotide sequence ID" value="NZ_LT670849.1"/>
</dbReference>
<accession>A0A1M7SW50</accession>
<dbReference type="OrthoDB" id="9787654at2"/>
<dbReference type="InterPro" id="IPR006680">
    <property type="entry name" value="Amidohydro-rel"/>
</dbReference>
<feature type="domain" description="Amidohydrolase-related" evidence="1">
    <location>
        <begin position="43"/>
        <end position="320"/>
    </location>
</feature>
<dbReference type="PANTHER" id="PTHR35563">
    <property type="entry name" value="BARREL METAL-DEPENDENT HYDROLASE, PUTATIVE (AFU_ORTHOLOGUE AFUA_1G16240)-RELATED"/>
    <property type="match status" value="1"/>
</dbReference>
<evidence type="ECO:0000259" key="1">
    <source>
        <dbReference type="Pfam" id="PF04909"/>
    </source>
</evidence>
<proteinExistence type="predicted"/>
<gene>
    <name evidence="2" type="ORF">SAMN05444170_0329</name>
</gene>
<keyword evidence="3" id="KW-1185">Reference proteome</keyword>
<dbReference type="AlphaFoldDB" id="A0A1M7SW50"/>
<dbReference type="Pfam" id="PF04909">
    <property type="entry name" value="Amidohydro_2"/>
    <property type="match status" value="1"/>
</dbReference>
<organism evidence="2 3">
    <name type="scientific">Bradyrhizobium erythrophlei</name>
    <dbReference type="NCBI Taxonomy" id="1437360"/>
    <lineage>
        <taxon>Bacteria</taxon>
        <taxon>Pseudomonadati</taxon>
        <taxon>Pseudomonadota</taxon>
        <taxon>Alphaproteobacteria</taxon>
        <taxon>Hyphomicrobiales</taxon>
        <taxon>Nitrobacteraceae</taxon>
        <taxon>Bradyrhizobium</taxon>
    </lineage>
</organism>
<dbReference type="InterPro" id="IPR052358">
    <property type="entry name" value="Aro_Compnd_Degr_Hydrolases"/>
</dbReference>
<sequence>MLNRRDLLLASVAAGVAMQNRGAFAKAAQPSTKVNFEIPPHACDCHTHIHLPEKYPFWDGRVYTPEPASPEEMAALHKSLGIERVVIVTPSVYGTDNRATLEGIKFRGDTARGVAVIDDKTSEADLDAMGKAGIKGIRVNLATSGVNDPSIGRKRLEAAIERVKGRGWHVQCYTNLALLTNIKDVLASSPVPIVFDHFGGADADKGLEQPGWAELVEAVKSGKVYVKISGAYRLSNKGPDYPDSVPFAKALIAANPDRLVWGSDWPHPDSVTPPGKKPTDLNPLLQIEDGRVLNLLAEWTPDAATRKKILVDNPARLYGFS</sequence>
<dbReference type="Gene3D" id="3.20.20.140">
    <property type="entry name" value="Metal-dependent hydrolases"/>
    <property type="match status" value="1"/>
</dbReference>
<reference evidence="3" key="1">
    <citation type="submission" date="2016-11" db="EMBL/GenBank/DDBJ databases">
        <authorList>
            <person name="Varghese N."/>
            <person name="Submissions S."/>
        </authorList>
    </citation>
    <scope>NUCLEOTIDE SEQUENCE [LARGE SCALE GENOMIC DNA]</scope>
    <source>
        <strain evidence="3">GAS401</strain>
    </source>
</reference>
<name>A0A1M7SW50_9BRAD</name>